<evidence type="ECO:0000313" key="2">
    <source>
        <dbReference type="Proteomes" id="UP000521943"/>
    </source>
</evidence>
<reference evidence="1 2" key="1">
    <citation type="submission" date="2020-07" db="EMBL/GenBank/DDBJ databases">
        <title>Comparative genomics of pyrophilous fungi reveals a link between fire events and developmental genes.</title>
        <authorList>
            <consortium name="DOE Joint Genome Institute"/>
            <person name="Steindorff A.S."/>
            <person name="Carver A."/>
            <person name="Calhoun S."/>
            <person name="Stillman K."/>
            <person name="Liu H."/>
            <person name="Lipzen A."/>
            <person name="Pangilinan J."/>
            <person name="Labutti K."/>
            <person name="Bruns T.D."/>
            <person name="Grigoriev I.V."/>
        </authorList>
    </citation>
    <scope>NUCLEOTIDE SEQUENCE [LARGE SCALE GENOMIC DNA]</scope>
    <source>
        <strain evidence="1 2">CBS 144469</strain>
    </source>
</reference>
<dbReference type="AlphaFoldDB" id="A0A8H6IFF2"/>
<organism evidence="1 2">
    <name type="scientific">Ephemerocybe angulata</name>
    <dbReference type="NCBI Taxonomy" id="980116"/>
    <lineage>
        <taxon>Eukaryota</taxon>
        <taxon>Fungi</taxon>
        <taxon>Dikarya</taxon>
        <taxon>Basidiomycota</taxon>
        <taxon>Agaricomycotina</taxon>
        <taxon>Agaricomycetes</taxon>
        <taxon>Agaricomycetidae</taxon>
        <taxon>Agaricales</taxon>
        <taxon>Agaricineae</taxon>
        <taxon>Psathyrellaceae</taxon>
        <taxon>Ephemerocybe</taxon>
    </lineage>
</organism>
<dbReference type="EMBL" id="JACGCI010000004">
    <property type="protein sequence ID" value="KAF6764546.1"/>
    <property type="molecule type" value="Genomic_DNA"/>
</dbReference>
<keyword evidence="2" id="KW-1185">Reference proteome</keyword>
<sequence length="228" mass="25218">MKPHDVHFHSAFQFDMNSIHRTSSIIPSPPKSSFAIQLGENILRHTDDNAPPYFVIISSSTEWQKVTLPCPVNTRLFAFRIPLPAAFSHQNIRPNPTVAPAVLRAPYFVIPKDPRRFGKLDKRGGITGCNDELGNIPRRTGHSRLYSTAASSRPLATHDKFDGDSCARSELDLEAFRHLPRRAPLPGGYILGRPLSQTHFYCGLALLSQAGTRTSSASGCHTHGKRVT</sequence>
<evidence type="ECO:0000313" key="1">
    <source>
        <dbReference type="EMBL" id="KAF6764546.1"/>
    </source>
</evidence>
<dbReference type="Proteomes" id="UP000521943">
    <property type="component" value="Unassembled WGS sequence"/>
</dbReference>
<protein>
    <submittedName>
        <fullName evidence="1">Uncharacterized protein</fullName>
    </submittedName>
</protein>
<comment type="caution">
    <text evidence="1">The sequence shown here is derived from an EMBL/GenBank/DDBJ whole genome shotgun (WGS) entry which is preliminary data.</text>
</comment>
<accession>A0A8H6IFF2</accession>
<gene>
    <name evidence="1" type="ORF">DFP72DRAFT_1059514</name>
</gene>
<proteinExistence type="predicted"/>
<name>A0A8H6IFF2_9AGAR</name>